<evidence type="ECO:0000313" key="1">
    <source>
        <dbReference type="EMBL" id="MBB5226661.1"/>
    </source>
</evidence>
<evidence type="ECO:0000313" key="2">
    <source>
        <dbReference type="Proteomes" id="UP000518887"/>
    </source>
</evidence>
<dbReference type="Gene3D" id="3.30.429.10">
    <property type="entry name" value="Macrophage Migration Inhibitory Factor"/>
    <property type="match status" value="1"/>
</dbReference>
<dbReference type="SUPFAM" id="SSF55331">
    <property type="entry name" value="Tautomerase/MIF"/>
    <property type="match status" value="1"/>
</dbReference>
<gene>
    <name evidence="1" type="ORF">HNP76_002042</name>
</gene>
<accession>A0A7W8GA63</accession>
<keyword evidence="2" id="KW-1185">Reference proteome</keyword>
<dbReference type="Proteomes" id="UP000518887">
    <property type="component" value="Unassembled WGS sequence"/>
</dbReference>
<dbReference type="AlphaFoldDB" id="A0A7W8GA63"/>
<name>A0A7W8GA63_9SPIR</name>
<sequence>MPLVKISVRDSWTSERIKELNKVVHEGLVSALKIEDRDFFHRVYKFSKEDFVFPDFKSENFMIIELHLFPGRTDEQKEAVYREICQNVGKLGVAPADIFIQIIEQPDINWGIGGKARK</sequence>
<proteinExistence type="predicted"/>
<keyword evidence="1" id="KW-0670">Pyruvate</keyword>
<dbReference type="RefSeq" id="WP_184660137.1">
    <property type="nucleotide sequence ID" value="NZ_CP031518.1"/>
</dbReference>
<reference evidence="1 2" key="1">
    <citation type="submission" date="2020-08" db="EMBL/GenBank/DDBJ databases">
        <title>Genomic Encyclopedia of Type Strains, Phase IV (KMG-IV): sequencing the most valuable type-strain genomes for metagenomic binning, comparative biology and taxonomic classification.</title>
        <authorList>
            <person name="Goeker M."/>
        </authorList>
    </citation>
    <scope>NUCLEOTIDE SEQUENCE [LARGE SCALE GENOMIC DNA]</scope>
    <source>
        <strain evidence="1 2">DSM 103462</strain>
    </source>
</reference>
<dbReference type="InterPro" id="IPR037479">
    <property type="entry name" value="Tauto_MSAD"/>
</dbReference>
<dbReference type="EMBL" id="JACHFQ010000006">
    <property type="protein sequence ID" value="MBB5226661.1"/>
    <property type="molecule type" value="Genomic_DNA"/>
</dbReference>
<organism evidence="1 2">
    <name type="scientific">Treponema ruminis</name>
    <dbReference type="NCBI Taxonomy" id="744515"/>
    <lineage>
        <taxon>Bacteria</taxon>
        <taxon>Pseudomonadati</taxon>
        <taxon>Spirochaetota</taxon>
        <taxon>Spirochaetia</taxon>
        <taxon>Spirochaetales</taxon>
        <taxon>Treponemataceae</taxon>
        <taxon>Treponema</taxon>
    </lineage>
</organism>
<dbReference type="PANTHER" id="PTHR38460">
    <property type="entry name" value="TAUTOMERASE YOLI-RELATED"/>
    <property type="match status" value="1"/>
</dbReference>
<protein>
    <submittedName>
        <fullName evidence="1">Phenylpyruvate tautomerase PptA (4-oxalocrotonate tautomerase family)</fullName>
    </submittedName>
</protein>
<dbReference type="Pfam" id="PF14552">
    <property type="entry name" value="Tautomerase_2"/>
    <property type="match status" value="1"/>
</dbReference>
<dbReference type="InterPro" id="IPR014347">
    <property type="entry name" value="Tautomerase/MIF_sf"/>
</dbReference>
<comment type="caution">
    <text evidence="1">The sequence shown here is derived from an EMBL/GenBank/DDBJ whole genome shotgun (WGS) entry which is preliminary data.</text>
</comment>
<dbReference type="PANTHER" id="PTHR38460:SF1">
    <property type="entry name" value="TAUTOMERASE YOLI-RELATED"/>
    <property type="match status" value="1"/>
</dbReference>